<name>A0A6J4LTH6_9ACTN</name>
<sequence>MHDRPGGHGAVPPDGLVAVPPRGALRDAVLRLAPHPQQEEFSGRADQTLPLAERDPARHPYALVEDGEPVAFLVLDETPTEPDPDADLLLRGFFVDAAAQGRGVATRAVAALPDVVRRDFPTAETVVLTVNVRNPAARAVYLRGGWVDLGELYLGGSAGPQHVMRLHLGAAGRLPGAD</sequence>
<dbReference type="AlphaFoldDB" id="A0A6J4LTH6"/>
<dbReference type="Pfam" id="PF00583">
    <property type="entry name" value="Acetyltransf_1"/>
    <property type="match status" value="1"/>
</dbReference>
<organism evidence="2">
    <name type="scientific">uncultured Frankineae bacterium</name>
    <dbReference type="NCBI Taxonomy" id="437475"/>
    <lineage>
        <taxon>Bacteria</taxon>
        <taxon>Bacillati</taxon>
        <taxon>Actinomycetota</taxon>
        <taxon>Actinomycetes</taxon>
        <taxon>Frankiales</taxon>
        <taxon>environmental samples</taxon>
    </lineage>
</organism>
<dbReference type="PROSITE" id="PS51186">
    <property type="entry name" value="GNAT"/>
    <property type="match status" value="1"/>
</dbReference>
<dbReference type="Gene3D" id="3.40.630.30">
    <property type="match status" value="1"/>
</dbReference>
<dbReference type="InterPro" id="IPR016181">
    <property type="entry name" value="Acyl_CoA_acyltransferase"/>
</dbReference>
<dbReference type="GO" id="GO:0016747">
    <property type="term" value="F:acyltransferase activity, transferring groups other than amino-acyl groups"/>
    <property type="evidence" value="ECO:0007669"/>
    <property type="project" value="InterPro"/>
</dbReference>
<protein>
    <recommendedName>
        <fullName evidence="1">N-acetyltransferase domain-containing protein</fullName>
    </recommendedName>
</protein>
<dbReference type="EMBL" id="CADCUB010000115">
    <property type="protein sequence ID" value="CAA9340431.1"/>
    <property type="molecule type" value="Genomic_DNA"/>
</dbReference>
<feature type="domain" description="N-acetyltransferase" evidence="1">
    <location>
        <begin position="16"/>
        <end position="169"/>
    </location>
</feature>
<reference evidence="2" key="1">
    <citation type="submission" date="2020-02" db="EMBL/GenBank/DDBJ databases">
        <authorList>
            <person name="Meier V. D."/>
        </authorList>
    </citation>
    <scope>NUCLEOTIDE SEQUENCE</scope>
    <source>
        <strain evidence="2">AVDCRST_MAG07</strain>
    </source>
</reference>
<dbReference type="CDD" id="cd04301">
    <property type="entry name" value="NAT_SF"/>
    <property type="match status" value="1"/>
</dbReference>
<dbReference type="InterPro" id="IPR000182">
    <property type="entry name" value="GNAT_dom"/>
</dbReference>
<evidence type="ECO:0000313" key="2">
    <source>
        <dbReference type="EMBL" id="CAA9340431.1"/>
    </source>
</evidence>
<accession>A0A6J4LTH6</accession>
<dbReference type="SUPFAM" id="SSF55729">
    <property type="entry name" value="Acyl-CoA N-acyltransferases (Nat)"/>
    <property type="match status" value="1"/>
</dbReference>
<evidence type="ECO:0000259" key="1">
    <source>
        <dbReference type="PROSITE" id="PS51186"/>
    </source>
</evidence>
<gene>
    <name evidence="2" type="ORF">AVDCRST_MAG07-2330</name>
</gene>
<proteinExistence type="predicted"/>